<evidence type="ECO:0000313" key="2">
    <source>
        <dbReference type="Proteomes" id="UP001626593"/>
    </source>
</evidence>
<proteinExistence type="predicted"/>
<organism evidence="1 2">
    <name type="scientific">Aromatoleum evansii</name>
    <name type="common">Azoarcus evansii</name>
    <dbReference type="NCBI Taxonomy" id="59406"/>
    <lineage>
        <taxon>Bacteria</taxon>
        <taxon>Pseudomonadati</taxon>
        <taxon>Pseudomonadota</taxon>
        <taxon>Betaproteobacteria</taxon>
        <taxon>Rhodocyclales</taxon>
        <taxon>Rhodocyclaceae</taxon>
        <taxon>Aromatoleum</taxon>
    </lineage>
</organism>
<evidence type="ECO:0000313" key="1">
    <source>
        <dbReference type="EMBL" id="WRL46347.1"/>
    </source>
</evidence>
<dbReference type="RefSeq" id="WP_407279190.1">
    <property type="nucleotide sequence ID" value="NZ_CP141259.1"/>
</dbReference>
<keyword evidence="2" id="KW-1185">Reference proteome</keyword>
<gene>
    <name evidence="1" type="ORF">U5817_24650</name>
</gene>
<protein>
    <recommendedName>
        <fullName evidence="3">Integral membrane protein</fullName>
    </recommendedName>
</protein>
<evidence type="ECO:0008006" key="3">
    <source>
        <dbReference type="Google" id="ProtNLM"/>
    </source>
</evidence>
<name>A0ABZ1AKF3_AROEV</name>
<reference evidence="1 2" key="1">
    <citation type="submission" date="2023-12" db="EMBL/GenBank/DDBJ databases">
        <title>A. evansii MAY27, complete genome.</title>
        <authorList>
            <person name="Wang Y."/>
        </authorList>
    </citation>
    <scope>NUCLEOTIDE SEQUENCE [LARGE SCALE GENOMIC DNA]</scope>
    <source>
        <strain evidence="1 2">MAY27</strain>
    </source>
</reference>
<dbReference type="Proteomes" id="UP001626593">
    <property type="component" value="Chromosome"/>
</dbReference>
<sequence length="338" mass="37484">MIELKRNELVFQFPEVHEDAVCRVDFQRTLRIPDDNREYPLPPGLGRFPMEHVEDHSSRLPMSWNERGGVLLPMFQAEALWINFSGRTGFRSGPDYPFAVKIAAGKINAVTGDEWSNGLVKDPQDYVVVPNQPWLDGFYVREGLVRQFVAMPLGRGYTAEEQISGTAEHGGIQIIVYPMKRDRYEELLKRSARASIADACYSVAIPCESASMGLAPGGVMQQKIYDDEYGYDAWDMTAFSRCFIHILNSSQWAIATGRPVPGQPPSAADYTKAGLPWFAYYDENLVALTGAKKLAELDSVAAKGVKLGEKPLPENEAVKPQIIVPLGVGAANVNDGKW</sequence>
<dbReference type="EMBL" id="CP141259">
    <property type="protein sequence ID" value="WRL46347.1"/>
    <property type="molecule type" value="Genomic_DNA"/>
</dbReference>
<accession>A0ABZ1AKF3</accession>